<reference evidence="2 3" key="1">
    <citation type="submission" date="2020-11" db="EMBL/GenBank/DDBJ databases">
        <title>Carbohydrate-dependent, anaerobic sulfur respiration: A novel catabolism in halophilic archaea.</title>
        <authorList>
            <person name="Sorokin D.Y."/>
            <person name="Messina E."/>
            <person name="Smedile F."/>
            <person name="La Cono V."/>
            <person name="Hallsworth J.E."/>
            <person name="Yakimov M.M."/>
        </authorList>
    </citation>
    <scope>NUCLEOTIDE SEQUENCE [LARGE SCALE GENOMIC DNA]</scope>
    <source>
        <strain evidence="2 3">HSR-Est</strain>
    </source>
</reference>
<sequence length="54" mass="5993">MSLAHSSTVTPKPRKRPNETVEAATEPPNQSVSGDEYLSVHRETLMLSAHMIFI</sequence>
<evidence type="ECO:0000313" key="2">
    <source>
        <dbReference type="EMBL" id="QSG15546.1"/>
    </source>
</evidence>
<accession>A0A897NZS4</accession>
<dbReference type="Proteomes" id="UP000663292">
    <property type="component" value="Chromosome"/>
</dbReference>
<name>A0A897NZS4_9EURY</name>
<evidence type="ECO:0000256" key="1">
    <source>
        <dbReference type="SAM" id="MobiDB-lite"/>
    </source>
</evidence>
<gene>
    <name evidence="2" type="ORF">HSEST_2028</name>
</gene>
<feature type="compositionally biased region" description="Polar residues" evidence="1">
    <location>
        <begin position="1"/>
        <end position="10"/>
    </location>
</feature>
<protein>
    <submittedName>
        <fullName evidence="2">Uncharacterized protein</fullName>
    </submittedName>
</protein>
<keyword evidence="3" id="KW-1185">Reference proteome</keyword>
<proteinExistence type="predicted"/>
<evidence type="ECO:0000313" key="3">
    <source>
        <dbReference type="Proteomes" id="UP000663292"/>
    </source>
</evidence>
<dbReference type="AlphaFoldDB" id="A0A897NZS4"/>
<organism evidence="2 3">
    <name type="scientific">Halapricum desulfuricans</name>
    <dbReference type="NCBI Taxonomy" id="2841257"/>
    <lineage>
        <taxon>Archaea</taxon>
        <taxon>Methanobacteriati</taxon>
        <taxon>Methanobacteriota</taxon>
        <taxon>Stenosarchaea group</taxon>
        <taxon>Halobacteria</taxon>
        <taxon>Halobacteriales</taxon>
        <taxon>Haloarculaceae</taxon>
        <taxon>Halapricum</taxon>
    </lineage>
</organism>
<dbReference type="EMBL" id="CP064791">
    <property type="protein sequence ID" value="QSG15546.1"/>
    <property type="molecule type" value="Genomic_DNA"/>
</dbReference>
<feature type="region of interest" description="Disordered" evidence="1">
    <location>
        <begin position="1"/>
        <end position="36"/>
    </location>
</feature>